<sequence>MDDFDQVVLLTGSEQKDISTSNSQQQDRENNEQNHSTINISQAQQPEDLLKIDAGIVNTKHNIVAINNVRESFSEFGKLPTELRLKIWKFAALQPRIIHVTPYKDESDELYFLCVTSQQCPLTMACQESREMVLSFKEPLELFKWGPEFKERINYLGPVPQNLKAFIYTNINIDTIWVHTFKDDWVTVSEAIVAIGWIPEVKRIIVPKANPMGIQMLSSIMPSKQNRGNSIIYSWALSFDLEEIYYLLGDENFSFDDKGIELPHLLDGYINNAYPRMFVAKRMPRSLEEIDEGHEKGFNDARNRDIEQLRGFDPIITEKFDDKCLTLEIKRLQAWKPPKIKYIKESQIDALLG</sequence>
<evidence type="ECO:0000256" key="1">
    <source>
        <dbReference type="SAM" id="MobiDB-lite"/>
    </source>
</evidence>
<dbReference type="Proteomes" id="UP001152300">
    <property type="component" value="Unassembled WGS sequence"/>
</dbReference>
<feature type="compositionally biased region" description="Polar residues" evidence="1">
    <location>
        <begin position="33"/>
        <end position="42"/>
    </location>
</feature>
<feature type="region of interest" description="Disordered" evidence="1">
    <location>
        <begin position="15"/>
        <end position="42"/>
    </location>
</feature>
<reference evidence="3" key="1">
    <citation type="submission" date="2022-11" db="EMBL/GenBank/DDBJ databases">
        <title>Genome Resource of Sclerotinia nivalis Strain SnTB1, a Plant Pathogen Isolated from American Ginseng.</title>
        <authorList>
            <person name="Fan S."/>
        </authorList>
    </citation>
    <scope>NUCLEOTIDE SEQUENCE</scope>
    <source>
        <strain evidence="3">SnTB1</strain>
    </source>
</reference>
<gene>
    <name evidence="3" type="ORF">OCU04_004960</name>
</gene>
<proteinExistence type="predicted"/>
<evidence type="ECO:0000259" key="2">
    <source>
        <dbReference type="Pfam" id="PF20150"/>
    </source>
</evidence>
<dbReference type="PANTHER" id="PTHR35910">
    <property type="entry name" value="2EXR DOMAIN-CONTAINING PROTEIN"/>
    <property type="match status" value="1"/>
</dbReference>
<name>A0A9X0AN47_9HELO</name>
<dbReference type="InterPro" id="IPR045518">
    <property type="entry name" value="2EXR"/>
</dbReference>
<dbReference type="Pfam" id="PF20150">
    <property type="entry name" value="2EXR"/>
    <property type="match status" value="1"/>
</dbReference>
<comment type="caution">
    <text evidence="3">The sequence shown here is derived from an EMBL/GenBank/DDBJ whole genome shotgun (WGS) entry which is preliminary data.</text>
</comment>
<dbReference type="OrthoDB" id="3473305at2759"/>
<evidence type="ECO:0000313" key="4">
    <source>
        <dbReference type="Proteomes" id="UP001152300"/>
    </source>
</evidence>
<feature type="domain" description="2EXR" evidence="2">
    <location>
        <begin position="73"/>
        <end position="176"/>
    </location>
</feature>
<protein>
    <recommendedName>
        <fullName evidence="2">2EXR domain-containing protein</fullName>
    </recommendedName>
</protein>
<dbReference type="PANTHER" id="PTHR35910:SF6">
    <property type="entry name" value="2EXR DOMAIN-CONTAINING PROTEIN"/>
    <property type="match status" value="1"/>
</dbReference>
<dbReference type="AlphaFoldDB" id="A0A9X0AN47"/>
<accession>A0A9X0AN47</accession>
<organism evidence="3 4">
    <name type="scientific">Sclerotinia nivalis</name>
    <dbReference type="NCBI Taxonomy" id="352851"/>
    <lineage>
        <taxon>Eukaryota</taxon>
        <taxon>Fungi</taxon>
        <taxon>Dikarya</taxon>
        <taxon>Ascomycota</taxon>
        <taxon>Pezizomycotina</taxon>
        <taxon>Leotiomycetes</taxon>
        <taxon>Helotiales</taxon>
        <taxon>Sclerotiniaceae</taxon>
        <taxon>Sclerotinia</taxon>
    </lineage>
</organism>
<dbReference type="EMBL" id="JAPEIS010000005">
    <property type="protein sequence ID" value="KAJ8065856.1"/>
    <property type="molecule type" value="Genomic_DNA"/>
</dbReference>
<evidence type="ECO:0000313" key="3">
    <source>
        <dbReference type="EMBL" id="KAJ8065856.1"/>
    </source>
</evidence>
<keyword evidence="4" id="KW-1185">Reference proteome</keyword>